<dbReference type="EMBL" id="LGRX02016122">
    <property type="protein sequence ID" value="KAK3262531.1"/>
    <property type="molecule type" value="Genomic_DNA"/>
</dbReference>
<feature type="region of interest" description="Disordered" evidence="1">
    <location>
        <begin position="364"/>
        <end position="399"/>
    </location>
</feature>
<organism evidence="2 3">
    <name type="scientific">Cymbomonas tetramitiformis</name>
    <dbReference type="NCBI Taxonomy" id="36881"/>
    <lineage>
        <taxon>Eukaryota</taxon>
        <taxon>Viridiplantae</taxon>
        <taxon>Chlorophyta</taxon>
        <taxon>Pyramimonadophyceae</taxon>
        <taxon>Pyramimonadales</taxon>
        <taxon>Pyramimonadaceae</taxon>
        <taxon>Cymbomonas</taxon>
    </lineage>
</organism>
<name>A0AAE0KVQ6_9CHLO</name>
<protein>
    <submittedName>
        <fullName evidence="2">Uncharacterized protein</fullName>
    </submittedName>
</protein>
<gene>
    <name evidence="2" type="ORF">CYMTET_28620</name>
</gene>
<dbReference type="Proteomes" id="UP001190700">
    <property type="component" value="Unassembled WGS sequence"/>
</dbReference>
<dbReference type="AlphaFoldDB" id="A0AAE0KVQ6"/>
<accession>A0AAE0KVQ6</accession>
<evidence type="ECO:0000313" key="3">
    <source>
        <dbReference type="Proteomes" id="UP001190700"/>
    </source>
</evidence>
<evidence type="ECO:0000256" key="1">
    <source>
        <dbReference type="SAM" id="MobiDB-lite"/>
    </source>
</evidence>
<proteinExistence type="predicted"/>
<feature type="region of interest" description="Disordered" evidence="1">
    <location>
        <begin position="200"/>
        <end position="351"/>
    </location>
</feature>
<sequence length="710" mass="74929">MAHINICLGPIQETLLWDVYRKAWKKGTAPVREELPAVVHFKGGNRPKKVRYLQELGLWAGARITWEGTPPTGRLVPVTITGLEDMDELGADLAKRCVQAQAQGEVLVFPNVSCDMRTDVVFPWPGLRELRCYPVDAYTKIGGKHKHDLEESCRGHAVAEFELPYVQQREAPASSNEPAGIGSSAASLNTHEAPASVGGEAMKAAATSDGEGDDGEGAAPAPSIETANESADSVLHASSPDSGLESAAAETAAEVQGRPAEEAQGAPLQGRPAEEAQGAPLQGRPAEEAQGAPVQGRPAEEAQGAPVQGRPAEEAQGAPVQEFPPPGTQGSAVEGASKQGAQGGSAPETRNVASRLGAPAWAASLEAGRKKTSSDLAQVPGGSPAVLPGPVEPGAPPAQLALSSPAADVGSVPLASGAKIGVVIGRCSQPLEWLAAAQFSCDRYEFVIYDKCAAASEAPANVRACTTFRTISNKGQDISTFYSHIVDAYDSDALHSVTVYVPGEPDCGAHSSCDASKPLEECACLSTFLQSLQLVDVERTAFMPLNRHLVTVRSTSWPQICAPLDNLTGLPNRTADCNSGEISWINAMRDTFAVSKRQIRAKPKALYESIRAMLDVQGGHGSRWWSSVEERTNGLVFGCSPIGWLWNESSANQACVDWGPEWCACVHSKLKHSLPAPPCSCDHVSPRMAGMHLQAVPDTDCSNYQCAYST</sequence>
<keyword evidence="3" id="KW-1185">Reference proteome</keyword>
<comment type="caution">
    <text evidence="2">The sequence shown here is derived from an EMBL/GenBank/DDBJ whole genome shotgun (WGS) entry which is preliminary data.</text>
</comment>
<feature type="compositionally biased region" description="Low complexity" evidence="1">
    <location>
        <begin position="335"/>
        <end position="346"/>
    </location>
</feature>
<evidence type="ECO:0000313" key="2">
    <source>
        <dbReference type="EMBL" id="KAK3262531.1"/>
    </source>
</evidence>
<reference evidence="2 3" key="1">
    <citation type="journal article" date="2015" name="Genome Biol. Evol.">
        <title>Comparative Genomics of a Bacterivorous Green Alga Reveals Evolutionary Causalities and Consequences of Phago-Mixotrophic Mode of Nutrition.</title>
        <authorList>
            <person name="Burns J.A."/>
            <person name="Paasch A."/>
            <person name="Narechania A."/>
            <person name="Kim E."/>
        </authorList>
    </citation>
    <scope>NUCLEOTIDE SEQUENCE [LARGE SCALE GENOMIC DNA]</scope>
    <source>
        <strain evidence="2 3">PLY_AMNH</strain>
    </source>
</reference>